<dbReference type="GO" id="GO:0006396">
    <property type="term" value="P:RNA processing"/>
    <property type="evidence" value="ECO:0007669"/>
    <property type="project" value="InterPro"/>
</dbReference>
<dbReference type="GO" id="GO:0008173">
    <property type="term" value="F:RNA methyltransferase activity"/>
    <property type="evidence" value="ECO:0007669"/>
    <property type="project" value="InterPro"/>
</dbReference>
<gene>
    <name evidence="5" type="ORF">A4R35_17465</name>
</gene>
<reference evidence="5 6" key="1">
    <citation type="submission" date="2016-08" db="EMBL/GenBank/DDBJ databases">
        <title>Analysis of Carbohydrate Active Enzymes in Thermogemmatispora T81 Reveals Carbohydrate Degradation Ability.</title>
        <authorList>
            <person name="Tomazini A."/>
            <person name="Lal S."/>
            <person name="Stott M."/>
            <person name="Henrissat B."/>
            <person name="Polikarpov I."/>
            <person name="Sparling R."/>
            <person name="Levin D.B."/>
        </authorList>
    </citation>
    <scope>NUCLEOTIDE SEQUENCE [LARGE SCALE GENOMIC DNA]</scope>
    <source>
        <strain evidence="5 6">T81</strain>
    </source>
</reference>
<evidence type="ECO:0000256" key="3">
    <source>
        <dbReference type="ARBA" id="ARBA00022679"/>
    </source>
</evidence>
<dbReference type="GO" id="GO:0005737">
    <property type="term" value="C:cytoplasm"/>
    <property type="evidence" value="ECO:0007669"/>
    <property type="project" value="UniProtKB-ARBA"/>
</dbReference>
<evidence type="ECO:0000256" key="1">
    <source>
        <dbReference type="ARBA" id="ARBA00007228"/>
    </source>
</evidence>
<dbReference type="AlphaFoldDB" id="A0A328VM71"/>
<dbReference type="PANTHER" id="PTHR43191">
    <property type="entry name" value="RRNA METHYLTRANSFERASE 3"/>
    <property type="match status" value="1"/>
</dbReference>
<sequence>MPVISSPLNPRVALLRELHTPRGRKKHGLFLMEGPHLLKELLDRAVLPLEVYYQPDLLARTAEGQALLERLLTGAVAKQALIQVSVRVIEALGDAQTSQGVVAVLPLAAFSYEEVAARRPPALRPTLLILDRLADPGNLGTILRTALAADVAAVLLTPGCVDAFSPKVVRAAAGAHLALPLAEEQQWDEIGRRVREHCGPQLRVFLAEAGAPQLYYEQDLCQPFALIIGNEAHGPSAAARALATSQLSIPLANGVESLNAAMATGILLYEAVRQQRQRRSTEKQ</sequence>
<dbReference type="RefSeq" id="WP_189361978.1">
    <property type="nucleotide sequence ID" value="NZ_MCIF01000002.1"/>
</dbReference>
<dbReference type="CDD" id="cd18095">
    <property type="entry name" value="SpoU-like_rRNA-MTase"/>
    <property type="match status" value="1"/>
</dbReference>
<dbReference type="GO" id="GO:0003723">
    <property type="term" value="F:RNA binding"/>
    <property type="evidence" value="ECO:0007669"/>
    <property type="project" value="InterPro"/>
</dbReference>
<dbReference type="Pfam" id="PF00588">
    <property type="entry name" value="SpoU_methylase"/>
    <property type="match status" value="1"/>
</dbReference>
<evidence type="ECO:0000313" key="5">
    <source>
        <dbReference type="EMBL" id="RAQ97332.1"/>
    </source>
</evidence>
<dbReference type="EMBL" id="MCIF01000002">
    <property type="protein sequence ID" value="RAQ97332.1"/>
    <property type="molecule type" value="Genomic_DNA"/>
</dbReference>
<comment type="caution">
    <text evidence="5">The sequence shown here is derived from an EMBL/GenBank/DDBJ whole genome shotgun (WGS) entry which is preliminary data.</text>
</comment>
<keyword evidence="6" id="KW-1185">Reference proteome</keyword>
<organism evidence="5 6">
    <name type="scientific">Thermogemmatispora tikiterensis</name>
    <dbReference type="NCBI Taxonomy" id="1825093"/>
    <lineage>
        <taxon>Bacteria</taxon>
        <taxon>Bacillati</taxon>
        <taxon>Chloroflexota</taxon>
        <taxon>Ktedonobacteria</taxon>
        <taxon>Thermogemmatisporales</taxon>
        <taxon>Thermogemmatisporaceae</taxon>
        <taxon>Thermogemmatispora</taxon>
    </lineage>
</organism>
<keyword evidence="3" id="KW-0808">Transferase</keyword>
<feature type="domain" description="RNA 2-O ribose methyltransferase substrate binding" evidence="4">
    <location>
        <begin position="31"/>
        <end position="111"/>
    </location>
</feature>
<dbReference type="Pfam" id="PF22435">
    <property type="entry name" value="MRM3-like_sub_bind"/>
    <property type="match status" value="1"/>
</dbReference>
<evidence type="ECO:0000313" key="6">
    <source>
        <dbReference type="Proteomes" id="UP000248706"/>
    </source>
</evidence>
<dbReference type="Proteomes" id="UP000248706">
    <property type="component" value="Unassembled WGS sequence"/>
</dbReference>
<dbReference type="InterPro" id="IPR029026">
    <property type="entry name" value="tRNA_m1G_MTases_N"/>
</dbReference>
<evidence type="ECO:0000259" key="4">
    <source>
        <dbReference type="SMART" id="SM00967"/>
    </source>
</evidence>
<dbReference type="SMART" id="SM00967">
    <property type="entry name" value="SpoU_sub_bind"/>
    <property type="match status" value="1"/>
</dbReference>
<dbReference type="InterPro" id="IPR029028">
    <property type="entry name" value="Alpha/beta_knot_MTases"/>
</dbReference>
<dbReference type="InterPro" id="IPR029064">
    <property type="entry name" value="Ribosomal_eL30-like_sf"/>
</dbReference>
<dbReference type="Gene3D" id="3.40.1280.10">
    <property type="match status" value="1"/>
</dbReference>
<dbReference type="InterPro" id="IPR001537">
    <property type="entry name" value="SpoU_MeTrfase"/>
</dbReference>
<keyword evidence="2" id="KW-0489">Methyltransferase</keyword>
<comment type="similarity">
    <text evidence="1">Belongs to the class IV-like SAM-binding methyltransferase superfamily. RNA methyltransferase TrmH family.</text>
</comment>
<dbReference type="PANTHER" id="PTHR43191:SF2">
    <property type="entry name" value="RRNA METHYLTRANSFERASE 3, MITOCHONDRIAL"/>
    <property type="match status" value="1"/>
</dbReference>
<dbReference type="SUPFAM" id="SSF75217">
    <property type="entry name" value="alpha/beta knot"/>
    <property type="match status" value="1"/>
</dbReference>
<accession>A0A328VM71</accession>
<proteinExistence type="inferred from homology"/>
<dbReference type="Gene3D" id="3.30.1330.30">
    <property type="match status" value="1"/>
</dbReference>
<dbReference type="InterPro" id="IPR051259">
    <property type="entry name" value="rRNA_Methyltransferase"/>
</dbReference>
<dbReference type="GO" id="GO:0032259">
    <property type="term" value="P:methylation"/>
    <property type="evidence" value="ECO:0007669"/>
    <property type="project" value="UniProtKB-KW"/>
</dbReference>
<name>A0A328VM71_9CHLR</name>
<protein>
    <recommendedName>
        <fullName evidence="4">RNA 2-O ribose methyltransferase substrate binding domain-containing protein</fullName>
    </recommendedName>
</protein>
<dbReference type="InterPro" id="IPR013123">
    <property type="entry name" value="SpoU_subst-bd"/>
</dbReference>
<evidence type="ECO:0000256" key="2">
    <source>
        <dbReference type="ARBA" id="ARBA00022603"/>
    </source>
</evidence>
<dbReference type="SUPFAM" id="SSF55315">
    <property type="entry name" value="L30e-like"/>
    <property type="match status" value="1"/>
</dbReference>
<dbReference type="InterPro" id="IPR053888">
    <property type="entry name" value="MRM3-like_sub_bind"/>
</dbReference>